<keyword evidence="3" id="KW-0472">Membrane</keyword>
<evidence type="ECO:0000256" key="1">
    <source>
        <dbReference type="ARBA" id="ARBA00022729"/>
    </source>
</evidence>
<dbReference type="Pfam" id="PF11611">
    <property type="entry name" value="DUF4352"/>
    <property type="match status" value="1"/>
</dbReference>
<evidence type="ECO:0000259" key="4">
    <source>
        <dbReference type="Pfam" id="PF11611"/>
    </source>
</evidence>
<feature type="compositionally biased region" description="Low complexity" evidence="2">
    <location>
        <begin position="138"/>
        <end position="165"/>
    </location>
</feature>
<keyword evidence="3" id="KW-1133">Transmembrane helix</keyword>
<evidence type="ECO:0000313" key="6">
    <source>
        <dbReference type="Proteomes" id="UP000670475"/>
    </source>
</evidence>
<name>A0A940MMK5_9ACTN</name>
<feature type="transmembrane region" description="Helical" evidence="3">
    <location>
        <begin position="101"/>
        <end position="124"/>
    </location>
</feature>
<dbReference type="InterPro" id="IPR029050">
    <property type="entry name" value="Immunoprotect_excell_Ig-like"/>
</dbReference>
<feature type="compositionally biased region" description="Low complexity" evidence="2">
    <location>
        <begin position="1"/>
        <end position="26"/>
    </location>
</feature>
<organism evidence="5 6">
    <name type="scientific">Streptomyces montanisoli</name>
    <dbReference type="NCBI Taxonomy" id="2798581"/>
    <lineage>
        <taxon>Bacteria</taxon>
        <taxon>Bacillati</taxon>
        <taxon>Actinomycetota</taxon>
        <taxon>Actinomycetes</taxon>
        <taxon>Kitasatosporales</taxon>
        <taxon>Streptomycetaceae</taxon>
        <taxon>Streptomyces</taxon>
    </lineage>
</organism>
<dbReference type="Proteomes" id="UP000670475">
    <property type="component" value="Unassembled WGS sequence"/>
</dbReference>
<comment type="caution">
    <text evidence="5">The sequence shown here is derived from an EMBL/GenBank/DDBJ whole genome shotgun (WGS) entry which is preliminary data.</text>
</comment>
<dbReference type="AlphaFoldDB" id="A0A940MMK5"/>
<dbReference type="RefSeq" id="WP_209344193.1">
    <property type="nucleotide sequence ID" value="NZ_JAGIQL010000163.1"/>
</dbReference>
<keyword evidence="6" id="KW-1185">Reference proteome</keyword>
<sequence>MSQYTQGPQDPQGPYGQYAPGPHTAPSAPPVQPHPHAQAPAQAQARNGLGIAALILGLVGAISGIIPLLFWLAGVLGLIALVLGLAGRGRAKRGGATNKGVATAGAVLGLVAMIVAVIGAVITFRAVGDAVDSIDKAASGSSASASPAPGHSGTSKGAAGKAGAASKDRTKDKPKDKAKDKALAPGDTAVYDDDLNVTVGEPQAYSPGPYAAGHKVGNHAYKVTVTITNKGSKKYDATLATVAARAGADGREATEIYDDTSGQGFTGQVLPGKKATQVFAFDAPADAKALTVQVTPGWSYNETQWDLPF</sequence>
<evidence type="ECO:0000313" key="5">
    <source>
        <dbReference type="EMBL" id="MBP0461163.1"/>
    </source>
</evidence>
<keyword evidence="3" id="KW-0812">Transmembrane</keyword>
<feature type="transmembrane region" description="Helical" evidence="3">
    <location>
        <begin position="48"/>
        <end position="66"/>
    </location>
</feature>
<proteinExistence type="predicted"/>
<feature type="transmembrane region" description="Helical" evidence="3">
    <location>
        <begin position="72"/>
        <end position="89"/>
    </location>
</feature>
<dbReference type="Gene3D" id="2.60.40.1240">
    <property type="match status" value="1"/>
</dbReference>
<accession>A0A940MMK5</accession>
<dbReference type="InterPro" id="IPR029051">
    <property type="entry name" value="DUF4352"/>
</dbReference>
<feature type="region of interest" description="Disordered" evidence="2">
    <location>
        <begin position="138"/>
        <end position="185"/>
    </location>
</feature>
<feature type="region of interest" description="Disordered" evidence="2">
    <location>
        <begin position="1"/>
        <end position="42"/>
    </location>
</feature>
<dbReference type="EMBL" id="JAGIQL010000163">
    <property type="protein sequence ID" value="MBP0461163.1"/>
    <property type="molecule type" value="Genomic_DNA"/>
</dbReference>
<gene>
    <name evidence="5" type="ORF">JFN87_27420</name>
</gene>
<evidence type="ECO:0000256" key="3">
    <source>
        <dbReference type="SAM" id="Phobius"/>
    </source>
</evidence>
<feature type="compositionally biased region" description="Basic and acidic residues" evidence="2">
    <location>
        <begin position="166"/>
        <end position="182"/>
    </location>
</feature>
<protein>
    <submittedName>
        <fullName evidence="5">DUF4190 and DUF4352 domain-containing protein</fullName>
    </submittedName>
</protein>
<evidence type="ECO:0000256" key="2">
    <source>
        <dbReference type="SAM" id="MobiDB-lite"/>
    </source>
</evidence>
<feature type="domain" description="DUF4352" evidence="4">
    <location>
        <begin position="189"/>
        <end position="302"/>
    </location>
</feature>
<keyword evidence="1" id="KW-0732">Signal</keyword>
<reference evidence="5" key="1">
    <citation type="submission" date="2021-03" db="EMBL/GenBank/DDBJ databases">
        <title>Whole genome sequence of Streptomyces bomunensis MMS17-BM035.</title>
        <authorList>
            <person name="Lee J.H."/>
        </authorList>
    </citation>
    <scope>NUCLEOTIDE SEQUENCE</scope>
    <source>
        <strain evidence="5">MMS17-BM035</strain>
    </source>
</reference>